<reference evidence="1 2" key="2">
    <citation type="journal article" date="2022" name="Mol. Ecol. Resour.">
        <title>The genomes of chicory, endive, great burdock and yacon provide insights into Asteraceae paleo-polyploidization history and plant inulin production.</title>
        <authorList>
            <person name="Fan W."/>
            <person name="Wang S."/>
            <person name="Wang H."/>
            <person name="Wang A."/>
            <person name="Jiang F."/>
            <person name="Liu H."/>
            <person name="Zhao H."/>
            <person name="Xu D."/>
            <person name="Zhang Y."/>
        </authorList>
    </citation>
    <scope>NUCLEOTIDE SEQUENCE [LARGE SCALE GENOMIC DNA]</scope>
    <source>
        <strain evidence="2">cv. Punajuju</strain>
        <tissue evidence="1">Leaves</tissue>
    </source>
</reference>
<organism evidence="1 2">
    <name type="scientific">Cichorium intybus</name>
    <name type="common">Chicory</name>
    <dbReference type="NCBI Taxonomy" id="13427"/>
    <lineage>
        <taxon>Eukaryota</taxon>
        <taxon>Viridiplantae</taxon>
        <taxon>Streptophyta</taxon>
        <taxon>Embryophyta</taxon>
        <taxon>Tracheophyta</taxon>
        <taxon>Spermatophyta</taxon>
        <taxon>Magnoliopsida</taxon>
        <taxon>eudicotyledons</taxon>
        <taxon>Gunneridae</taxon>
        <taxon>Pentapetalae</taxon>
        <taxon>asterids</taxon>
        <taxon>campanulids</taxon>
        <taxon>Asterales</taxon>
        <taxon>Asteraceae</taxon>
        <taxon>Cichorioideae</taxon>
        <taxon>Cichorieae</taxon>
        <taxon>Cichoriinae</taxon>
        <taxon>Cichorium</taxon>
    </lineage>
</organism>
<gene>
    <name evidence="1" type="ORF">L2E82_31595</name>
</gene>
<dbReference type="Proteomes" id="UP001055811">
    <property type="component" value="Linkage Group LG06"/>
</dbReference>
<comment type="caution">
    <text evidence="1">The sequence shown here is derived from an EMBL/GenBank/DDBJ whole genome shotgun (WGS) entry which is preliminary data.</text>
</comment>
<evidence type="ECO:0000313" key="1">
    <source>
        <dbReference type="EMBL" id="KAI3720606.1"/>
    </source>
</evidence>
<protein>
    <submittedName>
        <fullName evidence="1">Uncharacterized protein</fullName>
    </submittedName>
</protein>
<name>A0ACB9BED1_CICIN</name>
<proteinExistence type="predicted"/>
<reference evidence="2" key="1">
    <citation type="journal article" date="2022" name="Mol. Ecol. Resour.">
        <title>The genomes of chicory, endive, great burdock and yacon provide insights into Asteraceae palaeo-polyploidization history and plant inulin production.</title>
        <authorList>
            <person name="Fan W."/>
            <person name="Wang S."/>
            <person name="Wang H."/>
            <person name="Wang A."/>
            <person name="Jiang F."/>
            <person name="Liu H."/>
            <person name="Zhao H."/>
            <person name="Xu D."/>
            <person name="Zhang Y."/>
        </authorList>
    </citation>
    <scope>NUCLEOTIDE SEQUENCE [LARGE SCALE GENOMIC DNA]</scope>
    <source>
        <strain evidence="2">cv. Punajuju</strain>
    </source>
</reference>
<dbReference type="EMBL" id="CM042014">
    <property type="protein sequence ID" value="KAI3720606.1"/>
    <property type="molecule type" value="Genomic_DNA"/>
</dbReference>
<evidence type="ECO:0000313" key="2">
    <source>
        <dbReference type="Proteomes" id="UP001055811"/>
    </source>
</evidence>
<sequence>MTGPGPIGQLQSEPWSKSISVQSLMIPKHSRYLSEQIEFVLEFFGAGVLTEIHFGRSTPLCGRIIKVNQYSNHMVVIHTPSCTKLICTGMLIDRDNHLHTKGEVSTLGL</sequence>
<keyword evidence="2" id="KW-1185">Reference proteome</keyword>
<accession>A0ACB9BED1</accession>